<dbReference type="InterPro" id="IPR007676">
    <property type="entry name" value="Ribophorin_I"/>
</dbReference>
<evidence type="ECO:0000313" key="16">
    <source>
        <dbReference type="Proteomes" id="UP000188533"/>
    </source>
</evidence>
<dbReference type="GO" id="GO:0003735">
    <property type="term" value="F:structural constituent of ribosome"/>
    <property type="evidence" value="ECO:0007669"/>
    <property type="project" value="InterPro"/>
</dbReference>
<keyword evidence="7" id="KW-0732">Signal</keyword>
<reference evidence="15 16" key="1">
    <citation type="submission" date="2016-08" db="EMBL/GenBank/DDBJ databases">
        <authorList>
            <consortium name="Lentinula edodes genome sequencing consortium"/>
            <person name="Sakamoto Y."/>
            <person name="Nakade K."/>
            <person name="Sato S."/>
            <person name="Yoshida Y."/>
            <person name="Miyazaki K."/>
            <person name="Natsume S."/>
            <person name="Konno N."/>
        </authorList>
    </citation>
    <scope>NUCLEOTIDE SEQUENCE [LARGE SCALE GENOMIC DNA]</scope>
    <source>
        <strain evidence="15 16">NBRC 111202</strain>
    </source>
</reference>
<protein>
    <recommendedName>
        <fullName evidence="14">Dolichyl-diphosphooligosaccharide--protein glycosyltransferase subunit 1</fullName>
    </recommendedName>
</protein>
<dbReference type="EMBL" id="BDGU01000245">
    <property type="protein sequence ID" value="GAW05310.1"/>
    <property type="molecule type" value="Genomic_DNA"/>
</dbReference>
<dbReference type="Gene3D" id="3.90.470.10">
    <property type="entry name" value="Ribosomal protein L22/L17"/>
    <property type="match status" value="1"/>
</dbReference>
<keyword evidence="15" id="KW-0808">Transferase</keyword>
<dbReference type="GO" id="GO:0006412">
    <property type="term" value="P:translation"/>
    <property type="evidence" value="ECO:0007669"/>
    <property type="project" value="InterPro"/>
</dbReference>
<comment type="subunit">
    <text evidence="14">Component of the oligosaccharyltransferase (OST) complex.</text>
</comment>
<dbReference type="AlphaFoldDB" id="A0A1Q3EDL9"/>
<dbReference type="GO" id="GO:0008250">
    <property type="term" value="C:oligosaccharyltransferase complex"/>
    <property type="evidence" value="ECO:0007669"/>
    <property type="project" value="UniProtKB-UniRule"/>
</dbReference>
<dbReference type="InterPro" id="IPR001063">
    <property type="entry name" value="Ribosomal_uL22"/>
</dbReference>
<evidence type="ECO:0000256" key="1">
    <source>
        <dbReference type="ARBA" id="ARBA00002791"/>
    </source>
</evidence>
<organism evidence="15 16">
    <name type="scientific">Lentinula edodes</name>
    <name type="common">Shiitake mushroom</name>
    <name type="synonym">Lentinus edodes</name>
    <dbReference type="NCBI Taxonomy" id="5353"/>
    <lineage>
        <taxon>Eukaryota</taxon>
        <taxon>Fungi</taxon>
        <taxon>Dikarya</taxon>
        <taxon>Basidiomycota</taxon>
        <taxon>Agaricomycotina</taxon>
        <taxon>Agaricomycetes</taxon>
        <taxon>Agaricomycetidae</taxon>
        <taxon>Agaricales</taxon>
        <taxon>Marasmiineae</taxon>
        <taxon>Omphalotaceae</taxon>
        <taxon>Lentinula</taxon>
    </lineage>
</organism>
<evidence type="ECO:0000256" key="14">
    <source>
        <dbReference type="RuleBase" id="RU361143"/>
    </source>
</evidence>
<evidence type="ECO:0000256" key="3">
    <source>
        <dbReference type="ARBA" id="ARBA00004922"/>
    </source>
</evidence>
<evidence type="ECO:0000256" key="2">
    <source>
        <dbReference type="ARBA" id="ARBA00004115"/>
    </source>
</evidence>
<evidence type="ECO:0000256" key="12">
    <source>
        <dbReference type="ARBA" id="ARBA00023274"/>
    </source>
</evidence>
<comment type="similarity">
    <text evidence="4 14">Belongs to the OST1 family.</text>
</comment>
<evidence type="ECO:0000256" key="4">
    <source>
        <dbReference type="ARBA" id="ARBA00008905"/>
    </source>
</evidence>
<evidence type="ECO:0000256" key="6">
    <source>
        <dbReference type="ARBA" id="ARBA00022692"/>
    </source>
</evidence>
<keyword evidence="12 13" id="KW-0687">Ribonucleoprotein</keyword>
<feature type="transmembrane region" description="Helical" evidence="14">
    <location>
        <begin position="655"/>
        <end position="672"/>
    </location>
</feature>
<comment type="similarity">
    <text evidence="5 13">Belongs to the universal ribosomal protein uL22 family.</text>
</comment>
<evidence type="ECO:0000256" key="10">
    <source>
        <dbReference type="ARBA" id="ARBA00022989"/>
    </source>
</evidence>
<keyword evidence="8 14" id="KW-0256">Endoplasmic reticulum</keyword>
<evidence type="ECO:0000256" key="9">
    <source>
        <dbReference type="ARBA" id="ARBA00022980"/>
    </source>
</evidence>
<evidence type="ECO:0000256" key="5">
    <source>
        <dbReference type="ARBA" id="ARBA00009451"/>
    </source>
</evidence>
<dbReference type="STRING" id="5353.A0A1Q3EDL9"/>
<evidence type="ECO:0000256" key="11">
    <source>
        <dbReference type="ARBA" id="ARBA00023136"/>
    </source>
</evidence>
<sequence>MHRGLLNVTRSISTAHPTHAFVVGPSRSIQKRLQTRNASTYNPLSWLRQKLTADRREKESKEDILAAKAEAREEGQLSLFEQTKSVVHRTETAAAKKSSSVASAKVEKPKKPLPTSHKYSTTYFKISPRKLNMLGNQISGQPIDYAILQMQFSEKRASKRIMNMLATAKDHAYRYKHLDNSKLVVAEAWVNKGKVLKRIEPRGRGHMGIRKHKQAKMHVVLREGKSVEEQKEKERAYKLKRIIAAAAALKEAAGVYTITLPEYEIFNTSWLEVKVKGKQQPLTVTYSGAPAGSKSHNLDVSLEKPLEAGATINLVLETVQTHTTRPWPQQAAQDEDQSLKYETSLFVLSPYNTSVQRTKLKSSSPRIIFYTTPENVQTFTHENPVTKSGSTVTYGPYSNVPPSANQAFLDKYQQRVVLHYSYDYPVLEVLKLRRAAEISHWGANLNIQDDIVLHNAGPRLNGHFSRLQHQTQSFYGRGAPHVLPLFTVQLPPGIRNTYYLDQIGNVSTSHLRVAPSVSRGLKNTQNSVLELKPRYPIMGGWNYTYTLGWDAPLGDSGSYDPNTGKYIVSVPVMTEIPGAVVNDAEISIILPEGATDVDYVAPFPALSNEISTHVTYLDTIGRPMVIFKYKNLTNKHAKPIYVSYRVPISAHLRKPMAVATVLLVLFTFAMVARRVDLTIHKTPTKKM</sequence>
<comment type="function">
    <text evidence="1 14">Subunit of the oligosaccharyl transferase (OST) complex that catalyzes the initial transfer of a defined glycan (Glc(3)Man(9)GlcNAc(2) in eukaryotes) from the lipid carrier dolichol-pyrophosphate to an asparagine residue within an Asn-X-Ser/Thr consensus motif in nascent polypeptide chains, the first step in protein N-glycosylation. N-glycosylation occurs cotranslationally and the complex associates with the Sec61 complex at the channel-forming translocon complex that mediates protein translocation across the endoplasmic reticulum (ER). All subunits are required for a maximal enzyme activity.</text>
</comment>
<keyword evidence="10 14" id="KW-1133">Transmembrane helix</keyword>
<comment type="subcellular location">
    <subcellularLocation>
        <location evidence="2 14">Endoplasmic reticulum membrane</location>
        <topology evidence="2 14">Single-pass type I membrane protein</topology>
    </subcellularLocation>
</comment>
<dbReference type="GO" id="GO:1990904">
    <property type="term" value="C:ribonucleoprotein complex"/>
    <property type="evidence" value="ECO:0007669"/>
    <property type="project" value="UniProtKB-KW"/>
</dbReference>
<dbReference type="InterPro" id="IPR036394">
    <property type="entry name" value="Ribosomal_uL22_sf"/>
</dbReference>
<dbReference type="Proteomes" id="UP000188533">
    <property type="component" value="Unassembled WGS sequence"/>
</dbReference>
<dbReference type="UniPathway" id="UPA00378"/>
<dbReference type="Pfam" id="PF00237">
    <property type="entry name" value="Ribosomal_L22"/>
    <property type="match status" value="1"/>
</dbReference>
<gene>
    <name evidence="15" type="ORF">LENED_007157</name>
</gene>
<evidence type="ECO:0000313" key="15">
    <source>
        <dbReference type="EMBL" id="GAW05310.1"/>
    </source>
</evidence>
<evidence type="ECO:0000256" key="7">
    <source>
        <dbReference type="ARBA" id="ARBA00022729"/>
    </source>
</evidence>
<keyword evidence="9 13" id="KW-0689">Ribosomal protein</keyword>
<name>A0A1Q3EDL9_LENED</name>
<reference evidence="15 16" key="2">
    <citation type="submission" date="2017-02" db="EMBL/GenBank/DDBJ databases">
        <title>A genome survey and senescence transcriptome analysis in Lentinula edodes.</title>
        <authorList>
            <person name="Sakamoto Y."/>
            <person name="Nakade K."/>
            <person name="Sato S."/>
            <person name="Yoshida Y."/>
            <person name="Miyazaki K."/>
            <person name="Natsume S."/>
            <person name="Konno N."/>
        </authorList>
    </citation>
    <scope>NUCLEOTIDE SEQUENCE [LARGE SCALE GENOMIC DNA]</scope>
    <source>
        <strain evidence="15 16">NBRC 111202</strain>
    </source>
</reference>
<dbReference type="PANTHER" id="PTHR21049">
    <property type="entry name" value="RIBOPHORIN I"/>
    <property type="match status" value="1"/>
</dbReference>
<keyword evidence="11 14" id="KW-0472">Membrane</keyword>
<dbReference type="SUPFAM" id="SSF54843">
    <property type="entry name" value="Ribosomal protein L22"/>
    <property type="match status" value="1"/>
</dbReference>
<dbReference type="Pfam" id="PF04597">
    <property type="entry name" value="Ribophorin_I"/>
    <property type="match status" value="1"/>
</dbReference>
<comment type="pathway">
    <text evidence="3 14">Protein modification; protein glycosylation.</text>
</comment>
<evidence type="ECO:0000256" key="8">
    <source>
        <dbReference type="ARBA" id="ARBA00022824"/>
    </source>
</evidence>
<evidence type="ECO:0000256" key="13">
    <source>
        <dbReference type="RuleBase" id="RU004005"/>
    </source>
</evidence>
<proteinExistence type="inferred from homology"/>
<dbReference type="GO" id="GO:0018279">
    <property type="term" value="P:protein N-linked glycosylation via asparagine"/>
    <property type="evidence" value="ECO:0007669"/>
    <property type="project" value="TreeGrafter"/>
</dbReference>
<dbReference type="PANTHER" id="PTHR21049:SF0">
    <property type="entry name" value="DOLICHYL-DIPHOSPHOOLIGOSACCHARIDE--PROTEIN GLYCOSYLTRANSFERASE SUBUNIT 1"/>
    <property type="match status" value="1"/>
</dbReference>
<accession>A0A1Q3EDL9</accession>
<dbReference type="GO" id="GO:0016740">
    <property type="term" value="F:transferase activity"/>
    <property type="evidence" value="ECO:0007669"/>
    <property type="project" value="UniProtKB-KW"/>
</dbReference>
<keyword evidence="16" id="KW-1185">Reference proteome</keyword>
<comment type="caution">
    <text evidence="15">The sequence shown here is derived from an EMBL/GenBank/DDBJ whole genome shotgun (WGS) entry which is preliminary data.</text>
</comment>
<keyword evidence="6 14" id="KW-0812">Transmembrane</keyword>
<dbReference type="GO" id="GO:0005840">
    <property type="term" value="C:ribosome"/>
    <property type="evidence" value="ECO:0007669"/>
    <property type="project" value="UniProtKB-KW"/>
</dbReference>